<feature type="transmembrane region" description="Helical" evidence="12">
    <location>
        <begin position="605"/>
        <end position="626"/>
    </location>
</feature>
<dbReference type="PANTHER" id="PTHR24061">
    <property type="entry name" value="CALCIUM-SENSING RECEPTOR-RELATED"/>
    <property type="match status" value="1"/>
</dbReference>
<dbReference type="InterPro" id="IPR000337">
    <property type="entry name" value="GPCR_3"/>
</dbReference>
<keyword evidence="5" id="KW-0732">Signal</keyword>
<dbReference type="CDD" id="cd15283">
    <property type="entry name" value="7tmC_V2R_pheromone"/>
    <property type="match status" value="1"/>
</dbReference>
<dbReference type="Pfam" id="PF07562">
    <property type="entry name" value="NCD3G"/>
    <property type="match status" value="1"/>
</dbReference>
<keyword evidence="9" id="KW-0675">Receptor</keyword>
<evidence type="ECO:0000256" key="7">
    <source>
        <dbReference type="ARBA" id="ARBA00023040"/>
    </source>
</evidence>
<proteinExistence type="inferred from homology"/>
<dbReference type="OMA" id="SHTASCE"/>
<dbReference type="InterPro" id="IPR017978">
    <property type="entry name" value="GPCR_3_C"/>
</dbReference>
<feature type="transmembrane region" description="Helical" evidence="12">
    <location>
        <begin position="763"/>
        <end position="784"/>
    </location>
</feature>
<dbReference type="InterPro" id="IPR017979">
    <property type="entry name" value="GPCR_3_CS"/>
</dbReference>
<dbReference type="InterPro" id="IPR038550">
    <property type="entry name" value="GPCR_3_9-Cys_sf"/>
</dbReference>
<evidence type="ECO:0000256" key="6">
    <source>
        <dbReference type="ARBA" id="ARBA00022989"/>
    </source>
</evidence>
<dbReference type="Gene3D" id="3.40.50.2300">
    <property type="match status" value="2"/>
</dbReference>
<feature type="transmembrane region" description="Helical" evidence="12">
    <location>
        <begin position="828"/>
        <end position="851"/>
    </location>
</feature>
<protein>
    <submittedName>
        <fullName evidence="14">Extracellular calcium-sensing receptor-like</fullName>
    </submittedName>
</protein>
<comment type="similarity">
    <text evidence="2">Belongs to the G-protein coupled receptor 3 family.</text>
</comment>
<organism evidence="14 15">
    <name type="scientific">Cyprinodon variegatus</name>
    <name type="common">Sheepshead minnow</name>
    <dbReference type="NCBI Taxonomy" id="28743"/>
    <lineage>
        <taxon>Eukaryota</taxon>
        <taxon>Metazoa</taxon>
        <taxon>Chordata</taxon>
        <taxon>Craniata</taxon>
        <taxon>Vertebrata</taxon>
        <taxon>Euteleostomi</taxon>
        <taxon>Actinopterygii</taxon>
        <taxon>Neopterygii</taxon>
        <taxon>Teleostei</taxon>
        <taxon>Neoteleostei</taxon>
        <taxon>Acanthomorphata</taxon>
        <taxon>Ovalentaria</taxon>
        <taxon>Atherinomorphae</taxon>
        <taxon>Cyprinodontiformes</taxon>
        <taxon>Cyprinodontidae</taxon>
        <taxon>Cyprinodon</taxon>
    </lineage>
</organism>
<dbReference type="GeneTree" id="ENSGT01050000244874"/>
<dbReference type="PANTHER" id="PTHR24061:SF528">
    <property type="entry name" value="C-FAMILY ODORANT RECEPTOR OLFCD2-RELATED"/>
    <property type="match status" value="1"/>
</dbReference>
<dbReference type="AlphaFoldDB" id="A0A3Q2DSD9"/>
<feature type="transmembrane region" description="Helical" evidence="12">
    <location>
        <begin position="672"/>
        <end position="696"/>
    </location>
</feature>
<dbReference type="GO" id="GO:0004930">
    <property type="term" value="F:G protein-coupled receptor activity"/>
    <property type="evidence" value="ECO:0007669"/>
    <property type="project" value="UniProtKB-KW"/>
</dbReference>
<keyword evidence="7" id="KW-0297">G-protein coupled receptor</keyword>
<evidence type="ECO:0000256" key="1">
    <source>
        <dbReference type="ARBA" id="ARBA00004651"/>
    </source>
</evidence>
<dbReference type="Pfam" id="PF00003">
    <property type="entry name" value="7tm_3"/>
    <property type="match status" value="1"/>
</dbReference>
<evidence type="ECO:0000256" key="8">
    <source>
        <dbReference type="ARBA" id="ARBA00023136"/>
    </source>
</evidence>
<evidence type="ECO:0000256" key="2">
    <source>
        <dbReference type="ARBA" id="ARBA00007242"/>
    </source>
</evidence>
<dbReference type="Proteomes" id="UP000265020">
    <property type="component" value="Unassembled WGS sequence"/>
</dbReference>
<evidence type="ECO:0000256" key="3">
    <source>
        <dbReference type="ARBA" id="ARBA00022475"/>
    </source>
</evidence>
<dbReference type="FunFam" id="3.40.50.2300:FF:000067">
    <property type="entry name" value="Olfactory receptor C family, h1"/>
    <property type="match status" value="1"/>
</dbReference>
<reference evidence="14" key="1">
    <citation type="submission" date="2025-08" db="UniProtKB">
        <authorList>
            <consortium name="Ensembl"/>
        </authorList>
    </citation>
    <scope>IDENTIFICATION</scope>
</reference>
<sequence>DLNQGHWVGGGNLGPCIGQPLFPSCIQLGEMLFVKTALIFAGLLLEYATVGELASLCQIRGSPEFPVLSKEGDVIIGGAFSIHSKISPPSLFFTERPAAYKCTNINLREFRFAQTMIFAIEEINKNKDLLPNITVGYRIYDNCASTLSSMRAVMALMNGDELTLGNSCSGQSAVHAIIGESESSSTIVLSRTAGPFQIPVISHSATCECLSNRKEYPSFFRTIVSDLYQSRALAQLVKRFGWNWVGAVNSDNDYGNNGMAIFLSAAKEEGICVEYTEKFDRAETEKLVKVIEVIKKSTARVIVGFLSHVEMNNLLELLSLHNITGRQFIGVEAWITADSLVTPTSFSVLGGALGFAVQKTNISGLEDFLVRDFWKTTLQCHDTTSEKVLKTCKENLDFVGLKGHDDDLEKLRYPSNIYKAIYAVAHSIHTIMKCSGGQGCNKAVDIKPWEVVEALKHVNFTMKNGENVWFDQTGAAVNRYELVNWQLGSDGSFQFKPVGYYDASLPSDQRFYLNTEAIIWPGGGKELPNSVCSESCRPGTHKVLQRGRPVCCFDCIPCAAGEFSNTTDANDCKKCPKAYWSNQKRDACLPKNIEFLSFNEVMGKILVIFSMFGLLLTLIVAILYLINKDTPLVKANNSELSFLLLFSLSLCFLCSLTFIGKPTEWSCKLRHTAFGITFVLCISCILGKTIVVLMAFKATLPGNDMMKWFGPAQQRLTVLFFTFIQVIICILWIMINPPVPYKNMNYYIERIILECALGSPVGFWAVLGYIAILALLCFVLAFLARKLPDSFNEAKHITFSMLIFCAVWLTFIPAYVSSPGNLTVVVEIFAILASSYGILFCIFAPKCYILVLKPELNTRKHLLGKTR</sequence>
<dbReference type="Ensembl" id="ENSCVAT00000008374.1">
    <property type="protein sequence ID" value="ENSCVAP00000022811.1"/>
    <property type="gene ID" value="ENSCVAG00000005813.1"/>
</dbReference>
<evidence type="ECO:0000256" key="9">
    <source>
        <dbReference type="ARBA" id="ARBA00023170"/>
    </source>
</evidence>
<evidence type="ECO:0000256" key="10">
    <source>
        <dbReference type="ARBA" id="ARBA00023180"/>
    </source>
</evidence>
<evidence type="ECO:0000256" key="4">
    <source>
        <dbReference type="ARBA" id="ARBA00022692"/>
    </source>
</evidence>
<dbReference type="InterPro" id="IPR028082">
    <property type="entry name" value="Peripla_BP_I"/>
</dbReference>
<dbReference type="Pfam" id="PF01094">
    <property type="entry name" value="ANF_receptor"/>
    <property type="match status" value="1"/>
</dbReference>
<comment type="subcellular location">
    <subcellularLocation>
        <location evidence="1">Cell membrane</location>
        <topology evidence="1">Multi-pass membrane protein</topology>
    </subcellularLocation>
</comment>
<dbReference type="GO" id="GO:0005886">
    <property type="term" value="C:plasma membrane"/>
    <property type="evidence" value="ECO:0007669"/>
    <property type="project" value="UniProtKB-SubCell"/>
</dbReference>
<keyword evidence="3" id="KW-1003">Cell membrane</keyword>
<feature type="transmembrane region" description="Helical" evidence="12">
    <location>
        <begin position="796"/>
        <end position="816"/>
    </location>
</feature>
<evidence type="ECO:0000313" key="15">
    <source>
        <dbReference type="Proteomes" id="UP000265020"/>
    </source>
</evidence>
<name>A0A3Q2DSD9_CYPVA</name>
<feature type="transmembrane region" description="Helical" evidence="12">
    <location>
        <begin position="716"/>
        <end position="735"/>
    </location>
</feature>
<dbReference type="InterPro" id="IPR001828">
    <property type="entry name" value="ANF_lig-bd_rcpt"/>
</dbReference>
<dbReference type="PRINTS" id="PR00248">
    <property type="entry name" value="GPCRMGR"/>
</dbReference>
<dbReference type="InterPro" id="IPR000068">
    <property type="entry name" value="GPCR_3_Ca_sens_rcpt-rel"/>
</dbReference>
<reference evidence="14" key="2">
    <citation type="submission" date="2025-09" db="UniProtKB">
        <authorList>
            <consortium name="Ensembl"/>
        </authorList>
    </citation>
    <scope>IDENTIFICATION</scope>
</reference>
<keyword evidence="10" id="KW-0325">Glycoprotein</keyword>
<accession>A0A3Q2DSD9</accession>
<dbReference type="PRINTS" id="PR01535">
    <property type="entry name" value="VOMERONASL2R"/>
</dbReference>
<keyword evidence="8 12" id="KW-0472">Membrane</keyword>
<dbReference type="Gene3D" id="2.10.50.30">
    <property type="entry name" value="GPCR, family 3, nine cysteines domain"/>
    <property type="match status" value="1"/>
</dbReference>
<keyword evidence="6 12" id="KW-1133">Transmembrane helix</keyword>
<dbReference type="FunFam" id="3.40.50.2300:FF:000016">
    <property type="entry name" value="Taste 1 receptor member 2"/>
    <property type="match status" value="1"/>
</dbReference>
<dbReference type="InterPro" id="IPR004073">
    <property type="entry name" value="GPCR_3_vmron_rcpt_2"/>
</dbReference>
<dbReference type="InterPro" id="IPR011500">
    <property type="entry name" value="GPCR_3_9-Cys_dom"/>
</dbReference>
<dbReference type="SUPFAM" id="SSF53822">
    <property type="entry name" value="Periplasmic binding protein-like I"/>
    <property type="match status" value="1"/>
</dbReference>
<dbReference type="PROSITE" id="PS50259">
    <property type="entry name" value="G_PROTEIN_RECEP_F3_4"/>
    <property type="match status" value="1"/>
</dbReference>
<evidence type="ECO:0000256" key="12">
    <source>
        <dbReference type="SAM" id="Phobius"/>
    </source>
</evidence>
<keyword evidence="15" id="KW-1185">Reference proteome</keyword>
<evidence type="ECO:0000256" key="5">
    <source>
        <dbReference type="ARBA" id="ARBA00022729"/>
    </source>
</evidence>
<evidence type="ECO:0000256" key="11">
    <source>
        <dbReference type="ARBA" id="ARBA00023224"/>
    </source>
</evidence>
<keyword evidence="11" id="KW-0807">Transducer</keyword>
<evidence type="ECO:0000313" key="14">
    <source>
        <dbReference type="Ensembl" id="ENSCVAP00000022811.1"/>
    </source>
</evidence>
<keyword evidence="4 12" id="KW-0812">Transmembrane</keyword>
<feature type="transmembrane region" description="Helical" evidence="12">
    <location>
        <begin position="638"/>
        <end position="660"/>
    </location>
</feature>
<evidence type="ECO:0000259" key="13">
    <source>
        <dbReference type="PROSITE" id="PS50259"/>
    </source>
</evidence>
<dbReference type="FunFam" id="2.10.50.30:FF:000002">
    <property type="entry name" value="Vomeronasal 2 receptor, h1"/>
    <property type="match status" value="1"/>
</dbReference>
<dbReference type="PROSITE" id="PS00981">
    <property type="entry name" value="G_PROTEIN_RECEP_F3_3"/>
    <property type="match status" value="1"/>
</dbReference>
<feature type="domain" description="G-protein coupled receptors family 3 profile" evidence="13">
    <location>
        <begin position="602"/>
        <end position="866"/>
    </location>
</feature>